<dbReference type="PANTHER" id="PTHR13789">
    <property type="entry name" value="MONOOXYGENASE"/>
    <property type="match status" value="1"/>
</dbReference>
<evidence type="ECO:0000256" key="1">
    <source>
        <dbReference type="ARBA" id="ARBA00023002"/>
    </source>
</evidence>
<proteinExistence type="predicted"/>
<dbReference type="SUPFAM" id="SSF51905">
    <property type="entry name" value="FAD/NAD(P)-binding domain"/>
    <property type="match status" value="1"/>
</dbReference>
<evidence type="ECO:0000256" key="2">
    <source>
        <dbReference type="ARBA" id="ARBA00023033"/>
    </source>
</evidence>
<dbReference type="InterPro" id="IPR036188">
    <property type="entry name" value="FAD/NAD-bd_sf"/>
</dbReference>
<protein>
    <submittedName>
        <fullName evidence="3">FAD-dependent oxidoreductase</fullName>
    </submittedName>
</protein>
<dbReference type="InterPro" id="IPR050493">
    <property type="entry name" value="FAD-dep_Monooxygenase_BioMet"/>
</dbReference>
<comment type="caution">
    <text evidence="3">The sequence shown here is derived from an EMBL/GenBank/DDBJ whole genome shotgun (WGS) entry which is preliminary data.</text>
</comment>
<keyword evidence="1" id="KW-0560">Oxidoreductase</keyword>
<dbReference type="Pfam" id="PF13450">
    <property type="entry name" value="NAD_binding_8"/>
    <property type="match status" value="1"/>
</dbReference>
<feature type="non-terminal residue" evidence="3">
    <location>
        <position position="143"/>
    </location>
</feature>
<evidence type="ECO:0000313" key="4">
    <source>
        <dbReference type="Proteomes" id="UP000037020"/>
    </source>
</evidence>
<keyword evidence="4" id="KW-1185">Reference proteome</keyword>
<gene>
    <name evidence="3" type="ORF">ADK38_07145</name>
</gene>
<dbReference type="Proteomes" id="UP000037020">
    <property type="component" value="Unassembled WGS sequence"/>
</dbReference>
<reference evidence="3 4" key="1">
    <citation type="submission" date="2015-07" db="EMBL/GenBank/DDBJ databases">
        <authorList>
            <person name="Ju K.-S."/>
            <person name="Doroghazi J.R."/>
            <person name="Metcalf W.W."/>
        </authorList>
    </citation>
    <scope>NUCLEOTIDE SEQUENCE [LARGE SCALE GENOMIC DNA]</scope>
    <source>
        <strain evidence="3 4">NRRL B-3589</strain>
    </source>
</reference>
<name>A0ABR5JBP1_9ACTN</name>
<dbReference type="Gene3D" id="3.50.50.60">
    <property type="entry name" value="FAD/NAD(P)-binding domain"/>
    <property type="match status" value="1"/>
</dbReference>
<sequence>MTRALIIGGGIAGPVAALALRKAGIDSTVYEAYPGGADDVGAFLMLFANGLAALRTVDALMPVHDCSFAAESVEFYNRAGERLGRRPLRGSGGDGLSPRTMERAALNRALHEEAARRSIPVEHGKRLVDATTDANGRVVAAFD</sequence>
<dbReference type="EMBL" id="LGUT01000588">
    <property type="protein sequence ID" value="KOG90718.1"/>
    <property type="molecule type" value="Genomic_DNA"/>
</dbReference>
<evidence type="ECO:0000313" key="3">
    <source>
        <dbReference type="EMBL" id="KOG90718.1"/>
    </source>
</evidence>
<keyword evidence="2" id="KW-0503">Monooxygenase</keyword>
<organism evidence="3 4">
    <name type="scientific">Streptomyces varsoviensis</name>
    <dbReference type="NCBI Taxonomy" id="67373"/>
    <lineage>
        <taxon>Bacteria</taxon>
        <taxon>Bacillati</taxon>
        <taxon>Actinomycetota</taxon>
        <taxon>Actinomycetes</taxon>
        <taxon>Kitasatosporales</taxon>
        <taxon>Streptomycetaceae</taxon>
        <taxon>Streptomyces</taxon>
    </lineage>
</organism>
<dbReference type="PANTHER" id="PTHR13789:SF309">
    <property type="entry name" value="PUTATIVE (AFU_ORTHOLOGUE AFUA_6G14510)-RELATED"/>
    <property type="match status" value="1"/>
</dbReference>
<accession>A0ABR5JBP1</accession>